<keyword evidence="8 10" id="KW-0520">NAD</keyword>
<evidence type="ECO:0000259" key="11">
    <source>
        <dbReference type="PROSITE" id="PS51385"/>
    </source>
</evidence>
<keyword evidence="6 10" id="KW-0521">NADP</keyword>
<evidence type="ECO:0000256" key="2">
    <source>
        <dbReference type="ARBA" id="ARBA00000909"/>
    </source>
</evidence>
<evidence type="ECO:0000256" key="3">
    <source>
        <dbReference type="ARBA" id="ARBA00012228"/>
    </source>
</evidence>
<evidence type="ECO:0000256" key="8">
    <source>
        <dbReference type="ARBA" id="ARBA00023027"/>
    </source>
</evidence>
<protein>
    <recommendedName>
        <fullName evidence="3 10">NAD(P)H-hydrate epimerase</fullName>
        <ecNumber evidence="3 10">5.1.99.6</ecNumber>
    </recommendedName>
    <alternativeName>
        <fullName evidence="10">NAD(P)HX epimerase</fullName>
    </alternativeName>
</protein>
<evidence type="ECO:0000256" key="5">
    <source>
        <dbReference type="ARBA" id="ARBA00022741"/>
    </source>
</evidence>
<dbReference type="GO" id="GO:0052856">
    <property type="term" value="F:NAD(P)HX epimerase activity"/>
    <property type="evidence" value="ECO:0007669"/>
    <property type="project" value="UniProtKB-EC"/>
</dbReference>
<accession>A0ABV3L3H4</accession>
<dbReference type="Proteomes" id="UP001553161">
    <property type="component" value="Unassembled WGS sequence"/>
</dbReference>
<dbReference type="RefSeq" id="WP_366191201.1">
    <property type="nucleotide sequence ID" value="NZ_JBFBVU010000002.1"/>
</dbReference>
<comment type="function">
    <text evidence="10">Catalyzes the epimerization of the S- and R-forms of NAD(P)HX, a damaged form of NAD(P)H that is a result of enzymatic or heat-dependent hydration. This is a prerequisite for the S-specific NAD(P)H-hydrate dehydratase to allow the repair of both epimers of NAD(P)HX.</text>
</comment>
<organism evidence="12 13">
    <name type="scientific">Meridianimarinicoccus marinus</name>
    <dbReference type="NCBI Taxonomy" id="3231483"/>
    <lineage>
        <taxon>Bacteria</taxon>
        <taxon>Pseudomonadati</taxon>
        <taxon>Pseudomonadota</taxon>
        <taxon>Alphaproteobacteria</taxon>
        <taxon>Rhodobacterales</taxon>
        <taxon>Paracoccaceae</taxon>
        <taxon>Meridianimarinicoccus</taxon>
    </lineage>
</organism>
<feature type="binding site" evidence="10">
    <location>
        <position position="167"/>
    </location>
    <ligand>
        <name>(6S)-NADPHX</name>
        <dbReference type="ChEBI" id="CHEBI:64076"/>
    </ligand>
</feature>
<feature type="binding site" evidence="10">
    <location>
        <position position="170"/>
    </location>
    <ligand>
        <name>K(+)</name>
        <dbReference type="ChEBI" id="CHEBI:29103"/>
    </ligand>
</feature>
<dbReference type="PANTHER" id="PTHR13232:SF10">
    <property type="entry name" value="NAD(P)H-HYDRATE EPIMERASE"/>
    <property type="match status" value="1"/>
</dbReference>
<sequence>MKTSATGGNDEILTAAQMQALEKQAMASGMVTGIALMERAGEGVLQAISRQWPDVLAAPGRACILCGPGNNGGDGYVIARLLQGQGWAVTVVALGATDRLPPDAQTNHDRWTARGEVMPWPEAASAMEGADLVIDAVFGIGLTRPLSPAVARVMDQVPRKARRVSVDVPSGILADGQTLTRDAAFPAELAVTFHCRKPVHVALADSGMAVAIADIGL</sequence>
<dbReference type="Pfam" id="PF03853">
    <property type="entry name" value="YjeF_N"/>
    <property type="match status" value="1"/>
</dbReference>
<evidence type="ECO:0000256" key="10">
    <source>
        <dbReference type="HAMAP-Rule" id="MF_01966"/>
    </source>
</evidence>
<evidence type="ECO:0000313" key="12">
    <source>
        <dbReference type="EMBL" id="MEV8465617.1"/>
    </source>
</evidence>
<feature type="binding site" evidence="10">
    <location>
        <begin position="70"/>
        <end position="74"/>
    </location>
    <ligand>
        <name>(6S)-NADPHX</name>
        <dbReference type="ChEBI" id="CHEBI:64076"/>
    </ligand>
</feature>
<evidence type="ECO:0000256" key="9">
    <source>
        <dbReference type="ARBA" id="ARBA00023235"/>
    </source>
</evidence>
<evidence type="ECO:0000256" key="7">
    <source>
        <dbReference type="ARBA" id="ARBA00022958"/>
    </source>
</evidence>
<feature type="binding site" evidence="10">
    <location>
        <begin position="139"/>
        <end position="145"/>
    </location>
    <ligand>
        <name>(6S)-NADPHX</name>
        <dbReference type="ChEBI" id="CHEBI:64076"/>
    </ligand>
</feature>
<proteinExistence type="inferred from homology"/>
<dbReference type="HAMAP" id="MF_01966">
    <property type="entry name" value="NADHX_epimerase"/>
    <property type="match status" value="1"/>
</dbReference>
<keyword evidence="7 10" id="KW-0630">Potassium</keyword>
<dbReference type="InterPro" id="IPR032976">
    <property type="entry name" value="YJEFN_prot_NAXE-like"/>
</dbReference>
<comment type="catalytic activity">
    <reaction evidence="2 10">
        <text>(6R)-NADPHX = (6S)-NADPHX</text>
        <dbReference type="Rhea" id="RHEA:32227"/>
        <dbReference type="ChEBI" id="CHEBI:64076"/>
        <dbReference type="ChEBI" id="CHEBI:64077"/>
        <dbReference type="EC" id="5.1.99.6"/>
    </reaction>
</comment>
<reference evidence="12 13" key="1">
    <citation type="submission" date="2024-07" db="EMBL/GenBank/DDBJ databases">
        <authorList>
            <person name="Kang M."/>
        </authorList>
    </citation>
    <scope>NUCLEOTIDE SEQUENCE [LARGE SCALE GENOMIC DNA]</scope>
    <source>
        <strain evidence="12 13">DFM31</strain>
    </source>
</reference>
<evidence type="ECO:0000313" key="13">
    <source>
        <dbReference type="Proteomes" id="UP001553161"/>
    </source>
</evidence>
<keyword evidence="5 10" id="KW-0547">Nucleotide-binding</keyword>
<feature type="domain" description="YjeF N-terminal" evidence="11">
    <location>
        <begin position="18"/>
        <end position="217"/>
    </location>
</feature>
<comment type="caution">
    <text evidence="12">The sequence shown here is derived from an EMBL/GenBank/DDBJ whole genome shotgun (WGS) entry which is preliminary data.</text>
</comment>
<keyword evidence="13" id="KW-1185">Reference proteome</keyword>
<dbReference type="PANTHER" id="PTHR13232">
    <property type="entry name" value="NAD(P)H-HYDRATE EPIMERASE"/>
    <property type="match status" value="1"/>
</dbReference>
<dbReference type="EMBL" id="JBFBVU010000002">
    <property type="protein sequence ID" value="MEV8465617.1"/>
    <property type="molecule type" value="Genomic_DNA"/>
</dbReference>
<dbReference type="InterPro" id="IPR036652">
    <property type="entry name" value="YjeF_N_dom_sf"/>
</dbReference>
<feature type="binding site" evidence="10">
    <location>
        <position position="71"/>
    </location>
    <ligand>
        <name>K(+)</name>
        <dbReference type="ChEBI" id="CHEBI:29103"/>
    </ligand>
</feature>
<dbReference type="InterPro" id="IPR004443">
    <property type="entry name" value="YjeF_N_dom"/>
</dbReference>
<comment type="caution">
    <text evidence="10">Lacks conserved residue(s) required for the propagation of feature annotation.</text>
</comment>
<evidence type="ECO:0000256" key="6">
    <source>
        <dbReference type="ARBA" id="ARBA00022857"/>
    </source>
</evidence>
<feature type="binding site" evidence="10">
    <location>
        <position position="135"/>
    </location>
    <ligand>
        <name>K(+)</name>
        <dbReference type="ChEBI" id="CHEBI:29103"/>
    </ligand>
</feature>
<keyword evidence="9 10" id="KW-0413">Isomerase</keyword>
<comment type="similarity">
    <text evidence="10">Belongs to the NnrE/AIBP family.</text>
</comment>
<name>A0ABV3L3H4_9RHOB</name>
<evidence type="ECO:0000256" key="1">
    <source>
        <dbReference type="ARBA" id="ARBA00000013"/>
    </source>
</evidence>
<gene>
    <name evidence="10" type="primary">nnrE</name>
    <name evidence="12" type="ORF">AB0T83_02330</name>
</gene>
<dbReference type="EC" id="5.1.99.6" evidence="3 10"/>
<dbReference type="NCBIfam" id="TIGR00197">
    <property type="entry name" value="yjeF_nterm"/>
    <property type="match status" value="1"/>
</dbReference>
<comment type="cofactor">
    <cofactor evidence="10">
        <name>K(+)</name>
        <dbReference type="ChEBI" id="CHEBI:29103"/>
    </cofactor>
    <text evidence="10">Binds 1 potassium ion per subunit.</text>
</comment>
<keyword evidence="4 10" id="KW-0479">Metal-binding</keyword>
<comment type="catalytic activity">
    <reaction evidence="1 10">
        <text>(6R)-NADHX = (6S)-NADHX</text>
        <dbReference type="Rhea" id="RHEA:32215"/>
        <dbReference type="ChEBI" id="CHEBI:64074"/>
        <dbReference type="ChEBI" id="CHEBI:64075"/>
        <dbReference type="EC" id="5.1.99.6"/>
    </reaction>
</comment>
<dbReference type="SUPFAM" id="SSF64153">
    <property type="entry name" value="YjeF N-terminal domain-like"/>
    <property type="match status" value="1"/>
</dbReference>
<dbReference type="Gene3D" id="3.40.50.10260">
    <property type="entry name" value="YjeF N-terminal domain"/>
    <property type="match status" value="1"/>
</dbReference>
<dbReference type="PROSITE" id="PS51385">
    <property type="entry name" value="YJEF_N"/>
    <property type="match status" value="1"/>
</dbReference>
<evidence type="ECO:0000256" key="4">
    <source>
        <dbReference type="ARBA" id="ARBA00022723"/>
    </source>
</evidence>